<reference evidence="1" key="1">
    <citation type="journal article" date="2020" name="mSystems">
        <title>Genome- and Community-Level Interaction Insights into Carbon Utilization and Element Cycling Functions of Hydrothermarchaeota in Hydrothermal Sediment.</title>
        <authorList>
            <person name="Zhou Z."/>
            <person name="Liu Y."/>
            <person name="Xu W."/>
            <person name="Pan J."/>
            <person name="Luo Z.H."/>
            <person name="Li M."/>
        </authorList>
    </citation>
    <scope>NUCLEOTIDE SEQUENCE [LARGE SCALE GENOMIC DNA]</scope>
    <source>
        <strain evidence="1">SpSt-374</strain>
    </source>
</reference>
<dbReference type="AlphaFoldDB" id="A0A7C3VHT4"/>
<evidence type="ECO:0000313" key="1">
    <source>
        <dbReference type="EMBL" id="HGG01814.1"/>
    </source>
</evidence>
<gene>
    <name evidence="1" type="ORF">ENR15_14495</name>
</gene>
<proteinExistence type="predicted"/>
<comment type="caution">
    <text evidence="1">The sequence shown here is derived from an EMBL/GenBank/DDBJ whole genome shotgun (WGS) entry which is preliminary data.</text>
</comment>
<accession>A0A7C3VHT4</accession>
<dbReference type="EMBL" id="DSPX01000145">
    <property type="protein sequence ID" value="HGG01814.1"/>
    <property type="molecule type" value="Genomic_DNA"/>
</dbReference>
<sequence>MYLSTQIENLFIDVSLSQKITETDWQELVAISESPLSPEVKRMVKRILHGVRRGWVSVLA</sequence>
<protein>
    <submittedName>
        <fullName evidence="1">Uncharacterized protein</fullName>
    </submittedName>
</protein>
<organism evidence="1">
    <name type="scientific">Planktothricoides sp. SpSt-374</name>
    <dbReference type="NCBI Taxonomy" id="2282167"/>
    <lineage>
        <taxon>Bacteria</taxon>
        <taxon>Bacillati</taxon>
        <taxon>Cyanobacteriota</taxon>
        <taxon>Cyanophyceae</taxon>
        <taxon>Oscillatoriophycideae</taxon>
        <taxon>Oscillatoriales</taxon>
        <taxon>Oscillatoriaceae</taxon>
        <taxon>Planktothricoides</taxon>
    </lineage>
</organism>
<name>A0A7C3VHT4_9CYAN</name>